<dbReference type="EMBL" id="JBIRRB010000006">
    <property type="protein sequence ID" value="MFI0912780.1"/>
    <property type="molecule type" value="Genomic_DNA"/>
</dbReference>
<keyword evidence="9" id="KW-0812">Transmembrane</keyword>
<evidence type="ECO:0000256" key="7">
    <source>
        <dbReference type="ARBA" id="ARBA00022840"/>
    </source>
</evidence>
<reference evidence="11 12" key="1">
    <citation type="submission" date="2024-10" db="EMBL/GenBank/DDBJ databases">
        <title>The Natural Products Discovery Center: Release of the First 8490 Sequenced Strains for Exploring Actinobacteria Biosynthetic Diversity.</title>
        <authorList>
            <person name="Kalkreuter E."/>
            <person name="Kautsar S.A."/>
            <person name="Yang D."/>
            <person name="Bader C.D."/>
            <person name="Teijaro C.N."/>
            <person name="Fluegel L."/>
            <person name="Davis C.M."/>
            <person name="Simpson J.R."/>
            <person name="Lauterbach L."/>
            <person name="Steele A.D."/>
            <person name="Gui C."/>
            <person name="Meng S."/>
            <person name="Li G."/>
            <person name="Viehrig K."/>
            <person name="Ye F."/>
            <person name="Su P."/>
            <person name="Kiefer A.F."/>
            <person name="Nichols A."/>
            <person name="Cepeda A.J."/>
            <person name="Yan W."/>
            <person name="Fan B."/>
            <person name="Jiang Y."/>
            <person name="Adhikari A."/>
            <person name="Zheng C.-J."/>
            <person name="Schuster L."/>
            <person name="Cowan T.M."/>
            <person name="Smanski M.J."/>
            <person name="Chevrette M.G."/>
            <person name="De Carvalho L.P.S."/>
            <person name="Shen B."/>
        </authorList>
    </citation>
    <scope>NUCLEOTIDE SEQUENCE [LARGE SCALE GENOMIC DNA]</scope>
    <source>
        <strain evidence="11 12">NPDC020979</strain>
    </source>
</reference>
<evidence type="ECO:0000313" key="12">
    <source>
        <dbReference type="Proteomes" id="UP001611162"/>
    </source>
</evidence>
<feature type="transmembrane region" description="Helical" evidence="9">
    <location>
        <begin position="30"/>
        <end position="55"/>
    </location>
</feature>
<dbReference type="Pfam" id="PF07730">
    <property type="entry name" value="HisKA_3"/>
    <property type="match status" value="1"/>
</dbReference>
<keyword evidence="12" id="KW-1185">Reference proteome</keyword>
<evidence type="ECO:0000313" key="11">
    <source>
        <dbReference type="EMBL" id="MFI0912780.1"/>
    </source>
</evidence>
<sequence length="427" mass="44786">MRLPIHPLRPLIRPLIRPFRPPTSGDTLRTWLHGLLGAAVGLLPLAAASLVVATAPRDWPAPARTAVLLTAWAALTVAAGCSRRARSASVRVANRLLGTDLPAPVAAARPRGADRLRTGTWLLLHTVAGGALTAVTAFASATAVALPAVWLNGGDRVTILRPLDVPGGAAGLWTLPVAAALLVLAGHACAAVAALLRRAAPALLGHGPAERLAALESQMRRMAQRNRLAQELHDSIGHTLTASTIQAAVARSLMDTDPAAARRALTGLEEASRAAMDDLDHALGILREEHTATAPPLTLADLHTLVDRVRHTRTDVRADITGDPAGVPATVSREAYRIVQEGLTNALKHGGRSPVRLRVTVTPALLELEIANPVPGRARPPRAERRGRGLTGILERVELLNGEAATGPAPDGTGWLLAVRVPLRQAP</sequence>
<feature type="transmembrane region" description="Helical" evidence="9">
    <location>
        <begin position="170"/>
        <end position="196"/>
    </location>
</feature>
<keyword evidence="9" id="KW-1133">Transmembrane helix</keyword>
<keyword evidence="3" id="KW-0597">Phosphoprotein</keyword>
<gene>
    <name evidence="11" type="ORF">ACH4TF_20285</name>
</gene>
<feature type="transmembrane region" description="Helical" evidence="9">
    <location>
        <begin position="61"/>
        <end position="81"/>
    </location>
</feature>
<dbReference type="InterPro" id="IPR011712">
    <property type="entry name" value="Sig_transdc_His_kin_sub3_dim/P"/>
</dbReference>
<evidence type="ECO:0000256" key="6">
    <source>
        <dbReference type="ARBA" id="ARBA00022777"/>
    </source>
</evidence>
<dbReference type="CDD" id="cd16917">
    <property type="entry name" value="HATPase_UhpB-NarQ-NarX-like"/>
    <property type="match status" value="1"/>
</dbReference>
<keyword evidence="6 11" id="KW-0418">Kinase</keyword>
<dbReference type="PANTHER" id="PTHR24421">
    <property type="entry name" value="NITRATE/NITRITE SENSOR PROTEIN NARX-RELATED"/>
    <property type="match status" value="1"/>
</dbReference>
<evidence type="ECO:0000256" key="3">
    <source>
        <dbReference type="ARBA" id="ARBA00022553"/>
    </source>
</evidence>
<dbReference type="SUPFAM" id="SSF55874">
    <property type="entry name" value="ATPase domain of HSP90 chaperone/DNA topoisomerase II/histidine kinase"/>
    <property type="match status" value="1"/>
</dbReference>
<dbReference type="Proteomes" id="UP001611162">
    <property type="component" value="Unassembled WGS sequence"/>
</dbReference>
<dbReference type="InterPro" id="IPR036890">
    <property type="entry name" value="HATPase_C_sf"/>
</dbReference>
<evidence type="ECO:0000256" key="8">
    <source>
        <dbReference type="ARBA" id="ARBA00023012"/>
    </source>
</evidence>
<dbReference type="EC" id="2.7.13.3" evidence="2"/>
<evidence type="ECO:0000256" key="9">
    <source>
        <dbReference type="SAM" id="Phobius"/>
    </source>
</evidence>
<keyword evidence="9" id="KW-0472">Membrane</keyword>
<comment type="catalytic activity">
    <reaction evidence="1">
        <text>ATP + protein L-histidine = ADP + protein N-phospho-L-histidine.</text>
        <dbReference type="EC" id="2.7.13.3"/>
    </reaction>
</comment>
<accession>A0ABW7T5J2</accession>
<evidence type="ECO:0000259" key="10">
    <source>
        <dbReference type="Pfam" id="PF07730"/>
    </source>
</evidence>
<proteinExistence type="predicted"/>
<keyword evidence="7" id="KW-0067">ATP-binding</keyword>
<feature type="transmembrane region" description="Helical" evidence="9">
    <location>
        <begin position="121"/>
        <end position="150"/>
    </location>
</feature>
<dbReference type="GO" id="GO:0016301">
    <property type="term" value="F:kinase activity"/>
    <property type="evidence" value="ECO:0007669"/>
    <property type="project" value="UniProtKB-KW"/>
</dbReference>
<evidence type="ECO:0000256" key="1">
    <source>
        <dbReference type="ARBA" id="ARBA00000085"/>
    </source>
</evidence>
<keyword evidence="4" id="KW-0808">Transferase</keyword>
<organism evidence="11 12">
    <name type="scientific">Streptomyces abikoensis</name>
    <dbReference type="NCBI Taxonomy" id="97398"/>
    <lineage>
        <taxon>Bacteria</taxon>
        <taxon>Bacillati</taxon>
        <taxon>Actinomycetota</taxon>
        <taxon>Actinomycetes</taxon>
        <taxon>Kitasatosporales</taxon>
        <taxon>Streptomycetaceae</taxon>
        <taxon>Streptomyces</taxon>
    </lineage>
</organism>
<evidence type="ECO:0000256" key="2">
    <source>
        <dbReference type="ARBA" id="ARBA00012438"/>
    </source>
</evidence>
<evidence type="ECO:0000256" key="4">
    <source>
        <dbReference type="ARBA" id="ARBA00022679"/>
    </source>
</evidence>
<dbReference type="Gene3D" id="1.20.5.1930">
    <property type="match status" value="1"/>
</dbReference>
<dbReference type="InterPro" id="IPR050482">
    <property type="entry name" value="Sensor_HK_TwoCompSys"/>
</dbReference>
<feature type="domain" description="Signal transduction histidine kinase subgroup 3 dimerisation and phosphoacceptor" evidence="10">
    <location>
        <begin position="225"/>
        <end position="289"/>
    </location>
</feature>
<keyword evidence="5" id="KW-0547">Nucleotide-binding</keyword>
<protein>
    <recommendedName>
        <fullName evidence="2">histidine kinase</fullName>
        <ecNumber evidence="2">2.7.13.3</ecNumber>
    </recommendedName>
</protein>
<dbReference type="RefSeq" id="WP_397613550.1">
    <property type="nucleotide sequence ID" value="NZ_JBIRRB010000006.1"/>
</dbReference>
<keyword evidence="8" id="KW-0902">Two-component regulatory system</keyword>
<dbReference type="PANTHER" id="PTHR24421:SF10">
    <property type="entry name" value="NITRATE_NITRITE SENSOR PROTEIN NARQ"/>
    <property type="match status" value="1"/>
</dbReference>
<evidence type="ECO:0000256" key="5">
    <source>
        <dbReference type="ARBA" id="ARBA00022741"/>
    </source>
</evidence>
<name>A0ABW7T5J2_9ACTN</name>
<comment type="caution">
    <text evidence="11">The sequence shown here is derived from an EMBL/GenBank/DDBJ whole genome shotgun (WGS) entry which is preliminary data.</text>
</comment>
<dbReference type="Gene3D" id="3.30.565.10">
    <property type="entry name" value="Histidine kinase-like ATPase, C-terminal domain"/>
    <property type="match status" value="1"/>
</dbReference>